<evidence type="ECO:0000259" key="9">
    <source>
        <dbReference type="PROSITE" id="PS50271"/>
    </source>
</evidence>
<dbReference type="SUPFAM" id="SSF57850">
    <property type="entry name" value="RING/U-box"/>
    <property type="match status" value="1"/>
</dbReference>
<keyword evidence="6" id="KW-0645">Protease</keyword>
<feature type="compositionally biased region" description="Acidic residues" evidence="7">
    <location>
        <begin position="529"/>
        <end position="544"/>
    </location>
</feature>
<feature type="compositionally biased region" description="Polar residues" evidence="7">
    <location>
        <begin position="545"/>
        <end position="555"/>
    </location>
</feature>
<evidence type="ECO:0000256" key="5">
    <source>
        <dbReference type="PROSITE-ProRule" id="PRU00502"/>
    </source>
</evidence>
<evidence type="ECO:0000313" key="10">
    <source>
        <dbReference type="EMBL" id="GBN38096.1"/>
    </source>
</evidence>
<comment type="similarity">
    <text evidence="6">Belongs to the peptidase C19 family.</text>
</comment>
<sequence>MTKKKNNRQKRQKDVNDTSEEELNETPFQGKVCPHVPRAVNFGRVKRVLKTAGNLSVCSGCTNEPSEDDNIEVWLCLQCGYRGCGRLSPEKHGLQHYKTIHSDCHSLVLSASSGVVWCYDCDDEIQLESSRNLKQSVEFILKLKTNNSNVPVAKNEKKISPNQPSLVETVLKEQNSIKNGAVDVSPKQPESKAETKSKKSVVPSKSCVKGLKNLGNTCYFNAVMQNLSQTELLCHALEESCSPAYKWEIPELIVEDDAVVENSKEILKISLPKEFQFVHTFAEFLKKMISNSQKPETINPDDLFRDLQKKSQQFQYFIQQDSHELLRQFLDGIRQDEVKRQKKAILRHFNIVTVNPEDIDEDTKKLVKAYGSYASHTIVDKIFGGLLISTVLCEECKMSSQVFEPFMDMSLPLFEEKQESCDLPALLDGGKQADLKPIRGRKLDQDEHEEQAPNRTKKDYSRPSKHQEKKMKQMEKKEKVSMLINQHSISLLKKKLKRVQTKKPAIELNGNPPEDVDASNLTNTIVDNEEDAEENVEVDVESDDLNQSGDLNNESIETESKISPQFKETETLPNGDILSDNDADSEKVELSEESLHISHTVDKETGESIPVPKNFSPLKIGNTDSVLLFDDVELCLSDQEDNDGPVGNSEDASNCLETNNSKVAIEIESPDDSTVADISNGIEAVTISEVNSGLDERIHALSMQVKEVRIRRDSDRQESILSSSSNADDCESSKTVPGSDDSPDEKSANEQEEDLSHNLTESETKEWILKSLSTLKTRKHVAPLECSIDTCLNHFTKPELLTGNNKFRCENCSEIKRKKSGDKKAVVYSNASKQLLVFSPPAVLTLHLKRFQQVGFSLRKVNRFVEFPLTLDLTPYCSSACLILPHMATVKDEILYSLYGVVEHSGHLRSGHYTAYVKVSKRQLNQSFMCNLPLAQCNLEQLLRKFSKTNSSYENNSEEIESNDERRWYYISDSVVREASESVVLKCQAYLLFYERIK</sequence>
<gene>
    <name evidence="10" type="primary">Usp16_2</name>
    <name evidence="10" type="ORF">AVEN_191519_2</name>
</gene>
<dbReference type="Pfam" id="PF00443">
    <property type="entry name" value="UCH"/>
    <property type="match status" value="1"/>
</dbReference>
<dbReference type="GO" id="GO:0016579">
    <property type="term" value="P:protein deubiquitination"/>
    <property type="evidence" value="ECO:0007669"/>
    <property type="project" value="InterPro"/>
</dbReference>
<evidence type="ECO:0000256" key="7">
    <source>
        <dbReference type="SAM" id="MobiDB-lite"/>
    </source>
</evidence>
<keyword evidence="11" id="KW-1185">Reference proteome</keyword>
<comment type="caution">
    <text evidence="10">The sequence shown here is derived from an EMBL/GenBank/DDBJ whole genome shotgun (WGS) entry which is preliminary data.</text>
</comment>
<dbReference type="PANTHER" id="PTHR21646">
    <property type="entry name" value="UBIQUITIN CARBOXYL-TERMINAL HYDROLASE"/>
    <property type="match status" value="1"/>
</dbReference>
<proteinExistence type="inferred from homology"/>
<dbReference type="InterPro" id="IPR050185">
    <property type="entry name" value="Ub_carboxyl-term_hydrolase"/>
</dbReference>
<evidence type="ECO:0000256" key="4">
    <source>
        <dbReference type="ARBA" id="ARBA00022833"/>
    </source>
</evidence>
<dbReference type="PROSITE" id="PS50235">
    <property type="entry name" value="USP_3"/>
    <property type="match status" value="1"/>
</dbReference>
<evidence type="ECO:0000313" key="11">
    <source>
        <dbReference type="Proteomes" id="UP000499080"/>
    </source>
</evidence>
<dbReference type="PROSITE" id="PS00972">
    <property type="entry name" value="USP_1"/>
    <property type="match status" value="1"/>
</dbReference>
<dbReference type="InterPro" id="IPR018200">
    <property type="entry name" value="USP_CS"/>
</dbReference>
<keyword evidence="6" id="KW-0833">Ubl conjugation pathway</keyword>
<dbReference type="PROSITE" id="PS50271">
    <property type="entry name" value="ZF_UBP"/>
    <property type="match status" value="1"/>
</dbReference>
<dbReference type="GO" id="GO:0006508">
    <property type="term" value="P:proteolysis"/>
    <property type="evidence" value="ECO:0007669"/>
    <property type="project" value="UniProtKB-KW"/>
</dbReference>
<feature type="region of interest" description="Disordered" evidence="7">
    <location>
        <begin position="529"/>
        <end position="614"/>
    </location>
</feature>
<dbReference type="AlphaFoldDB" id="A0A4Y2NK44"/>
<dbReference type="InterPro" id="IPR001394">
    <property type="entry name" value="Peptidase_C19_UCH"/>
</dbReference>
<dbReference type="InterPro" id="IPR013083">
    <property type="entry name" value="Znf_RING/FYVE/PHD"/>
</dbReference>
<dbReference type="Proteomes" id="UP000499080">
    <property type="component" value="Unassembled WGS sequence"/>
</dbReference>
<dbReference type="CDD" id="cd02667">
    <property type="entry name" value="Peptidase_C19K"/>
    <property type="match status" value="1"/>
</dbReference>
<comment type="catalytic activity">
    <reaction evidence="1 6">
        <text>Thiol-dependent hydrolysis of ester, thioester, amide, peptide and isopeptide bonds formed by the C-terminal Gly of ubiquitin (a 76-residue protein attached to proteins as an intracellular targeting signal).</text>
        <dbReference type="EC" id="3.4.19.12"/>
    </reaction>
</comment>
<dbReference type="InterPro" id="IPR038765">
    <property type="entry name" value="Papain-like_cys_pep_sf"/>
</dbReference>
<dbReference type="PROSITE" id="PS00973">
    <property type="entry name" value="USP_2"/>
    <property type="match status" value="1"/>
</dbReference>
<feature type="region of interest" description="Disordered" evidence="7">
    <location>
        <begin position="1"/>
        <end position="26"/>
    </location>
</feature>
<accession>A0A4Y2NK44</accession>
<dbReference type="EC" id="3.4.19.12" evidence="6"/>
<evidence type="ECO:0000259" key="8">
    <source>
        <dbReference type="PROSITE" id="PS50235"/>
    </source>
</evidence>
<feature type="domain" description="UBP-type" evidence="9">
    <location>
        <begin position="31"/>
        <end position="144"/>
    </location>
</feature>
<dbReference type="GO" id="GO:0008270">
    <property type="term" value="F:zinc ion binding"/>
    <property type="evidence" value="ECO:0007669"/>
    <property type="project" value="UniProtKB-KW"/>
</dbReference>
<evidence type="ECO:0000256" key="2">
    <source>
        <dbReference type="ARBA" id="ARBA00022723"/>
    </source>
</evidence>
<organism evidence="10 11">
    <name type="scientific">Araneus ventricosus</name>
    <name type="common">Orbweaver spider</name>
    <name type="synonym">Epeira ventricosa</name>
    <dbReference type="NCBI Taxonomy" id="182803"/>
    <lineage>
        <taxon>Eukaryota</taxon>
        <taxon>Metazoa</taxon>
        <taxon>Ecdysozoa</taxon>
        <taxon>Arthropoda</taxon>
        <taxon>Chelicerata</taxon>
        <taxon>Arachnida</taxon>
        <taxon>Araneae</taxon>
        <taxon>Araneomorphae</taxon>
        <taxon>Entelegynae</taxon>
        <taxon>Araneoidea</taxon>
        <taxon>Araneidae</taxon>
        <taxon>Araneus</taxon>
    </lineage>
</organism>
<feature type="region of interest" description="Disordered" evidence="7">
    <location>
        <begin position="712"/>
        <end position="760"/>
    </location>
</feature>
<feature type="compositionally biased region" description="Basic residues" evidence="7">
    <location>
        <begin position="1"/>
        <end position="11"/>
    </location>
</feature>
<feature type="region of interest" description="Disordered" evidence="7">
    <location>
        <begin position="434"/>
        <end position="477"/>
    </location>
</feature>
<keyword evidence="3 5" id="KW-0863">Zinc-finger</keyword>
<dbReference type="PANTHER" id="PTHR21646:SF39">
    <property type="entry name" value="UBIQUITIN CARBOXYL-TERMINAL HYDROLASE 16"/>
    <property type="match status" value="1"/>
</dbReference>
<feature type="compositionally biased region" description="Basic and acidic residues" evidence="7">
    <location>
        <begin position="744"/>
        <end position="760"/>
    </location>
</feature>
<evidence type="ECO:0000256" key="6">
    <source>
        <dbReference type="RuleBase" id="RU366025"/>
    </source>
</evidence>
<dbReference type="OrthoDB" id="2020758at2759"/>
<dbReference type="SUPFAM" id="SSF54001">
    <property type="entry name" value="Cysteine proteinases"/>
    <property type="match status" value="1"/>
</dbReference>
<dbReference type="EMBL" id="BGPR01009120">
    <property type="protein sequence ID" value="GBN38096.1"/>
    <property type="molecule type" value="Genomic_DNA"/>
</dbReference>
<dbReference type="Gene3D" id="3.90.70.10">
    <property type="entry name" value="Cysteine proteinases"/>
    <property type="match status" value="2"/>
</dbReference>
<protein>
    <recommendedName>
        <fullName evidence="6">Ubiquitin carboxyl-terminal hydrolase</fullName>
        <ecNumber evidence="6">3.4.19.12</ecNumber>
    </recommendedName>
</protein>
<dbReference type="GO" id="GO:0004843">
    <property type="term" value="F:cysteine-type deubiquitinase activity"/>
    <property type="evidence" value="ECO:0007669"/>
    <property type="project" value="UniProtKB-UniRule"/>
</dbReference>
<keyword evidence="2" id="KW-0479">Metal-binding</keyword>
<keyword evidence="4" id="KW-0862">Zinc</keyword>
<feature type="compositionally biased region" description="Basic and acidic residues" evidence="7">
    <location>
        <begin position="584"/>
        <end position="606"/>
    </location>
</feature>
<keyword evidence="6 10" id="KW-0378">Hydrolase</keyword>
<reference evidence="10 11" key="1">
    <citation type="journal article" date="2019" name="Sci. Rep.">
        <title>Orb-weaving spider Araneus ventricosus genome elucidates the spidroin gene catalogue.</title>
        <authorList>
            <person name="Kono N."/>
            <person name="Nakamura H."/>
            <person name="Ohtoshi R."/>
            <person name="Moran D.A.P."/>
            <person name="Shinohara A."/>
            <person name="Yoshida Y."/>
            <person name="Fujiwara M."/>
            <person name="Mori M."/>
            <person name="Tomita M."/>
            <person name="Arakawa K."/>
        </authorList>
    </citation>
    <scope>NUCLEOTIDE SEQUENCE [LARGE SCALE GENOMIC DNA]</scope>
</reference>
<feature type="domain" description="USP" evidence="8">
    <location>
        <begin position="209"/>
        <end position="997"/>
    </location>
</feature>
<dbReference type="InterPro" id="IPR028889">
    <property type="entry name" value="USP"/>
</dbReference>
<evidence type="ECO:0000256" key="1">
    <source>
        <dbReference type="ARBA" id="ARBA00000707"/>
    </source>
</evidence>
<keyword evidence="6" id="KW-0788">Thiol protease</keyword>
<dbReference type="InterPro" id="IPR001607">
    <property type="entry name" value="Znf_UBP"/>
</dbReference>
<name>A0A4Y2NK44_ARAVE</name>
<evidence type="ECO:0000256" key="3">
    <source>
        <dbReference type="ARBA" id="ARBA00022771"/>
    </source>
</evidence>
<dbReference type="Pfam" id="PF02148">
    <property type="entry name" value="zf-UBP"/>
    <property type="match status" value="1"/>
</dbReference>
<dbReference type="Gene3D" id="3.30.40.10">
    <property type="entry name" value="Zinc/RING finger domain, C3HC4 (zinc finger)"/>
    <property type="match status" value="1"/>
</dbReference>